<dbReference type="GO" id="GO:0009401">
    <property type="term" value="P:phosphoenolpyruvate-dependent sugar phosphotransferase system"/>
    <property type="evidence" value="ECO:0007669"/>
    <property type="project" value="UniProtKB-KW"/>
</dbReference>
<organism evidence="5 6">
    <name type="scientific">Piscibacillus halophilus</name>
    <dbReference type="NCBI Taxonomy" id="571933"/>
    <lineage>
        <taxon>Bacteria</taxon>
        <taxon>Bacillati</taxon>
        <taxon>Bacillota</taxon>
        <taxon>Bacilli</taxon>
        <taxon>Bacillales</taxon>
        <taxon>Bacillaceae</taxon>
        <taxon>Piscibacillus</taxon>
    </lineage>
</organism>
<dbReference type="PROSITE" id="PS51350">
    <property type="entry name" value="PTS_HPR_DOM"/>
    <property type="match status" value="1"/>
</dbReference>
<dbReference type="InterPro" id="IPR035895">
    <property type="entry name" value="HPr-like_sf"/>
</dbReference>
<evidence type="ECO:0000256" key="3">
    <source>
        <dbReference type="ARBA" id="ARBA00022683"/>
    </source>
</evidence>
<dbReference type="STRING" id="571933.SAMN05216362_15118"/>
<dbReference type="RefSeq" id="WP_091775819.1">
    <property type="nucleotide sequence ID" value="NZ_FOES01000051.1"/>
</dbReference>
<dbReference type="AlphaFoldDB" id="A0A1H9LTQ7"/>
<dbReference type="Proteomes" id="UP000199427">
    <property type="component" value="Unassembled WGS sequence"/>
</dbReference>
<dbReference type="InterPro" id="IPR050399">
    <property type="entry name" value="HPr"/>
</dbReference>
<evidence type="ECO:0000256" key="1">
    <source>
        <dbReference type="ARBA" id="ARBA00004496"/>
    </source>
</evidence>
<protein>
    <submittedName>
        <fullName evidence="5">Phosphocarrier protein</fullName>
    </submittedName>
</protein>
<feature type="domain" description="HPr" evidence="4">
    <location>
        <begin position="1"/>
        <end position="88"/>
    </location>
</feature>
<evidence type="ECO:0000313" key="6">
    <source>
        <dbReference type="Proteomes" id="UP000199427"/>
    </source>
</evidence>
<accession>A0A1H9LTQ7</accession>
<dbReference type="OrthoDB" id="2428896at2"/>
<dbReference type="EMBL" id="FOES01000051">
    <property type="protein sequence ID" value="SER14816.1"/>
    <property type="molecule type" value="Genomic_DNA"/>
</dbReference>
<dbReference type="GO" id="GO:0005737">
    <property type="term" value="C:cytoplasm"/>
    <property type="evidence" value="ECO:0007669"/>
    <property type="project" value="UniProtKB-SubCell"/>
</dbReference>
<keyword evidence="2" id="KW-0963">Cytoplasm</keyword>
<dbReference type="SUPFAM" id="SSF55594">
    <property type="entry name" value="HPr-like"/>
    <property type="match status" value="1"/>
</dbReference>
<keyword evidence="3" id="KW-0598">Phosphotransferase system</keyword>
<dbReference type="PANTHER" id="PTHR33705:SF2">
    <property type="entry name" value="PHOSPHOCARRIER PROTEIN NPR"/>
    <property type="match status" value="1"/>
</dbReference>
<gene>
    <name evidence="5" type="ORF">SAMN05216362_15118</name>
</gene>
<dbReference type="InterPro" id="IPR000032">
    <property type="entry name" value="HPr-like"/>
</dbReference>
<dbReference type="Pfam" id="PF00381">
    <property type="entry name" value="PTS-HPr"/>
    <property type="match status" value="1"/>
</dbReference>
<dbReference type="CDD" id="cd00367">
    <property type="entry name" value="PTS-HPr_like"/>
    <property type="match status" value="1"/>
</dbReference>
<sequence length="88" mass="9794">MSESISQTIKIQLSDAQTIMDLSQLIQKYDAEIFLKKNVHGSMMEANLKSILGLINLQLQGNDEVTVVCEGPDAKEALEALKDFLKQQ</sequence>
<comment type="subcellular location">
    <subcellularLocation>
        <location evidence="1">Cytoplasm</location>
    </subcellularLocation>
</comment>
<evidence type="ECO:0000259" key="4">
    <source>
        <dbReference type="PROSITE" id="PS51350"/>
    </source>
</evidence>
<evidence type="ECO:0000256" key="2">
    <source>
        <dbReference type="ARBA" id="ARBA00022490"/>
    </source>
</evidence>
<proteinExistence type="predicted"/>
<reference evidence="5 6" key="1">
    <citation type="submission" date="2016-10" db="EMBL/GenBank/DDBJ databases">
        <authorList>
            <person name="de Groot N.N."/>
        </authorList>
    </citation>
    <scope>NUCLEOTIDE SEQUENCE [LARGE SCALE GENOMIC DNA]</scope>
    <source>
        <strain evidence="5 6">DSM 21633</strain>
    </source>
</reference>
<dbReference type="Gene3D" id="3.30.1340.10">
    <property type="entry name" value="HPr-like"/>
    <property type="match status" value="1"/>
</dbReference>
<name>A0A1H9LTQ7_9BACI</name>
<keyword evidence="6" id="KW-1185">Reference proteome</keyword>
<dbReference type="PANTHER" id="PTHR33705">
    <property type="entry name" value="PHOSPHOCARRIER PROTEIN HPR"/>
    <property type="match status" value="1"/>
</dbReference>
<evidence type="ECO:0000313" key="5">
    <source>
        <dbReference type="EMBL" id="SER14816.1"/>
    </source>
</evidence>